<sequence>MEVQGFRAVDSLRLDFNSPITAFSGLNGTGKSTLAQLSACAYRKPTTAAVRRYYVKDFFPVSAADPGPFTTDAKIACAYEVQGAALEPQKVTVIRASKEWSGYKRQPERACYALGFTQFIPQVERRDFSIYGGHLITLGAARDLDEPVSEIIVGILSLPYEKLGFIEVTHSARTAELATATRSGRSYSENHMGFGEGRVVYIVTAMETAPAQSLFILEEPETSLHGDAQERLGRYLVDVAARRGHQILMTTHSAAILGQLSTDSIAYLRRRPVDGQVEVTPGLATYQVDAYLRGDRAPGSRALCTEDSFARQFVTAIMRKCDRDMIAGIRFVEAGGHDQVRQSVRILQEGGLKAVGITDGDCNDIGQHGVQSLPGGQPPEKVVFNDDAVLRHFANKHSLDVRAHLAGVGDHHKYAETLARRLGLDAAVVATFAWDAYVTARPASDFDSLLHFIRSELA</sequence>
<dbReference type="GO" id="GO:0005524">
    <property type="term" value="F:ATP binding"/>
    <property type="evidence" value="ECO:0007669"/>
    <property type="project" value="InterPro"/>
</dbReference>
<dbReference type="AlphaFoldDB" id="A0A941HZR0"/>
<dbReference type="Pfam" id="PF13175">
    <property type="entry name" value="AAA_15"/>
    <property type="match status" value="1"/>
</dbReference>
<evidence type="ECO:0000259" key="1">
    <source>
        <dbReference type="Pfam" id="PF13175"/>
    </source>
</evidence>
<dbReference type="EMBL" id="JAGSNF010000009">
    <property type="protein sequence ID" value="MBR7743135.1"/>
    <property type="molecule type" value="Genomic_DNA"/>
</dbReference>
<reference evidence="3" key="1">
    <citation type="submission" date="2021-04" db="EMBL/GenBank/DDBJ databases">
        <title>Phycicoccus avicenniae sp. nov., a novel endophytic actinomycetes isolated from branch of Avicennia mariana.</title>
        <authorList>
            <person name="Tuo L."/>
        </authorList>
    </citation>
    <scope>NUCLEOTIDE SEQUENCE</scope>
    <source>
        <strain evidence="3">BSK3Z-2</strain>
    </source>
</reference>
<feature type="domain" description="Endonuclease GajA/Old nuclease/RecF-like AAA" evidence="1">
    <location>
        <begin position="171"/>
        <end position="256"/>
    </location>
</feature>
<dbReference type="InterPro" id="IPR038729">
    <property type="entry name" value="Rad50/SbcC_AAA"/>
</dbReference>
<comment type="caution">
    <text evidence="3">The sequence shown here is derived from an EMBL/GenBank/DDBJ whole genome shotgun (WGS) entry which is preliminary data.</text>
</comment>
<dbReference type="InterPro" id="IPR051396">
    <property type="entry name" value="Bact_Antivir_Def_Nuclease"/>
</dbReference>
<evidence type="ECO:0000313" key="3">
    <source>
        <dbReference type="EMBL" id="MBR7743135.1"/>
    </source>
</evidence>
<evidence type="ECO:0000259" key="2">
    <source>
        <dbReference type="Pfam" id="PF13476"/>
    </source>
</evidence>
<dbReference type="InterPro" id="IPR027417">
    <property type="entry name" value="P-loop_NTPase"/>
</dbReference>
<name>A0A941HZR0_9MICO</name>
<protein>
    <submittedName>
        <fullName evidence="3">AAA family ATPase</fullName>
    </submittedName>
</protein>
<dbReference type="GO" id="GO:0006302">
    <property type="term" value="P:double-strand break repair"/>
    <property type="evidence" value="ECO:0007669"/>
    <property type="project" value="InterPro"/>
</dbReference>
<dbReference type="RefSeq" id="WP_211602541.1">
    <property type="nucleotide sequence ID" value="NZ_JAGSNF010000009.1"/>
</dbReference>
<gene>
    <name evidence="3" type="ORF">KC207_07510</name>
</gene>
<dbReference type="Gene3D" id="3.40.50.300">
    <property type="entry name" value="P-loop containing nucleotide triphosphate hydrolases"/>
    <property type="match status" value="2"/>
</dbReference>
<keyword evidence="4" id="KW-1185">Reference proteome</keyword>
<dbReference type="PANTHER" id="PTHR43581">
    <property type="entry name" value="ATP/GTP PHOSPHATASE"/>
    <property type="match status" value="1"/>
</dbReference>
<dbReference type="GO" id="GO:0016887">
    <property type="term" value="F:ATP hydrolysis activity"/>
    <property type="evidence" value="ECO:0007669"/>
    <property type="project" value="InterPro"/>
</dbReference>
<feature type="domain" description="Rad50/SbcC-type AAA" evidence="2">
    <location>
        <begin position="2"/>
        <end position="35"/>
    </location>
</feature>
<dbReference type="SUPFAM" id="SSF52540">
    <property type="entry name" value="P-loop containing nucleoside triphosphate hydrolases"/>
    <property type="match status" value="1"/>
</dbReference>
<proteinExistence type="predicted"/>
<dbReference type="Proteomes" id="UP000677016">
    <property type="component" value="Unassembled WGS sequence"/>
</dbReference>
<dbReference type="PANTHER" id="PTHR43581:SF2">
    <property type="entry name" value="EXCINUCLEASE ATPASE SUBUNIT"/>
    <property type="match status" value="1"/>
</dbReference>
<evidence type="ECO:0000313" key="4">
    <source>
        <dbReference type="Proteomes" id="UP000677016"/>
    </source>
</evidence>
<organism evidence="3 4">
    <name type="scientific">Phycicoccus avicenniae</name>
    <dbReference type="NCBI Taxonomy" id="2828860"/>
    <lineage>
        <taxon>Bacteria</taxon>
        <taxon>Bacillati</taxon>
        <taxon>Actinomycetota</taxon>
        <taxon>Actinomycetes</taxon>
        <taxon>Micrococcales</taxon>
        <taxon>Intrasporangiaceae</taxon>
        <taxon>Phycicoccus</taxon>
    </lineage>
</organism>
<dbReference type="InterPro" id="IPR041685">
    <property type="entry name" value="AAA_GajA/Old/RecF-like"/>
</dbReference>
<dbReference type="Pfam" id="PF13476">
    <property type="entry name" value="AAA_23"/>
    <property type="match status" value="1"/>
</dbReference>
<accession>A0A941HZR0</accession>